<evidence type="ECO:0000256" key="5">
    <source>
        <dbReference type="ARBA" id="ARBA00023136"/>
    </source>
</evidence>
<dbReference type="PANTHER" id="PTHR23037:SF29">
    <property type="entry name" value="INTERLEUKIN-9 RECEPTOR"/>
    <property type="match status" value="1"/>
</dbReference>
<evidence type="ECO:0000256" key="8">
    <source>
        <dbReference type="SAM" id="MobiDB-lite"/>
    </source>
</evidence>
<accession>A0A8J6DHT9</accession>
<dbReference type="SUPFAM" id="SSF49265">
    <property type="entry name" value="Fibronectin type III"/>
    <property type="match status" value="1"/>
</dbReference>
<comment type="caution">
    <text evidence="10">The sequence shown here is derived from an EMBL/GenBank/DDBJ whole genome shotgun (WGS) entry which is preliminary data.</text>
</comment>
<dbReference type="GO" id="GO:0016064">
    <property type="term" value="P:immunoglobulin mediated immune response"/>
    <property type="evidence" value="ECO:0007669"/>
    <property type="project" value="TreeGrafter"/>
</dbReference>
<gene>
    <name evidence="10" type="ORF">J0S82_004753</name>
</gene>
<dbReference type="GO" id="GO:0004919">
    <property type="term" value="F:interleukin-9 receptor activity"/>
    <property type="evidence" value="ECO:0007669"/>
    <property type="project" value="TreeGrafter"/>
</dbReference>
<dbReference type="CDD" id="cd00063">
    <property type="entry name" value="FN3"/>
    <property type="match status" value="1"/>
</dbReference>
<feature type="domain" description="Fibronectin type-III" evidence="9">
    <location>
        <begin position="218"/>
        <end position="325"/>
    </location>
</feature>
<keyword evidence="5" id="KW-0472">Membrane</keyword>
<dbReference type="InterPro" id="IPR003531">
    <property type="entry name" value="Hempt_rcpt_S_F1_CS"/>
</dbReference>
<reference evidence="10" key="1">
    <citation type="journal article" date="2021" name="Evol. Appl.">
        <title>The genome of the Pyrenean desman and the effects of bottlenecks and inbreeding on the genomic landscape of an endangered species.</title>
        <authorList>
            <person name="Escoda L."/>
            <person name="Castresana J."/>
        </authorList>
    </citation>
    <scope>NUCLEOTIDE SEQUENCE</scope>
    <source>
        <strain evidence="10">IBE-C5619</strain>
    </source>
</reference>
<evidence type="ECO:0000256" key="1">
    <source>
        <dbReference type="ARBA" id="ARBA00004479"/>
    </source>
</evidence>
<feature type="compositionally biased region" description="Low complexity" evidence="8">
    <location>
        <begin position="439"/>
        <end position="451"/>
    </location>
</feature>
<dbReference type="PROSITE" id="PS50853">
    <property type="entry name" value="FN3"/>
    <property type="match status" value="1"/>
</dbReference>
<evidence type="ECO:0000313" key="10">
    <source>
        <dbReference type="EMBL" id="KAG8508944.1"/>
    </source>
</evidence>
<keyword evidence="4" id="KW-1133">Transmembrane helix</keyword>
<feature type="compositionally biased region" description="Pro residues" evidence="8">
    <location>
        <begin position="498"/>
        <end position="511"/>
    </location>
</feature>
<evidence type="ECO:0000256" key="4">
    <source>
        <dbReference type="ARBA" id="ARBA00022989"/>
    </source>
</evidence>
<sequence length="530" mass="56286">LCRGGKAPLPQVPNLPLVQPTGQETEGSESQCPAQPQVCASFPGPGGWWAEGAGPRDALQPTAEGQRGGTCSMLPTNPNPSLQGPAEGRPAACAPGCSPASAAGRDAEQAATGASPGPDASTPVCVTNFILRIDCRWAGAGLGPGQEPWLLLTNNQMPGSQHRCVFQAGACSVQLPAAEVLLPSDSFNITLHRRVSGREQVSLVDPQFLPRRYVRLDPPSDVQTNVSAGRCFLTWGVHPVLQSLGSLLSYELAFKRREEAWEARHKGHILGVNWLILEAAELEPGATYEARLRVQMAPLELGLDEQEHFRGQWSAWSQPARFPAPRRPGRPPVGQPDRTLVVTVSTLLLLTSLAYLLFKLSPRWVHAAVGSKVKRTLCQNVPSPAAFFQPLYSRHGGDFQTWAGGAHLRPQQSSGDGARPTVLEAVAPLTVHPAHPWRPAGLPEGAPAPEEAGPPPAYLPQEDWALLASEGSSGDYCASSLCGAEHPQPPQDAWEALGPPPQQPPTFPAPVGPAGRPLLGWAAALSTQQS</sequence>
<dbReference type="PANTHER" id="PTHR23037">
    <property type="entry name" value="CYTOKINE RECEPTOR"/>
    <property type="match status" value="1"/>
</dbReference>
<evidence type="ECO:0000256" key="3">
    <source>
        <dbReference type="ARBA" id="ARBA00022729"/>
    </source>
</evidence>
<dbReference type="Gene3D" id="2.60.40.10">
    <property type="entry name" value="Immunoglobulins"/>
    <property type="match status" value="1"/>
</dbReference>
<keyword evidence="2" id="KW-0812">Transmembrane</keyword>
<evidence type="ECO:0000256" key="2">
    <source>
        <dbReference type="ARBA" id="ARBA00022692"/>
    </source>
</evidence>
<dbReference type="GO" id="GO:0019983">
    <property type="term" value="F:interleukin-9 binding"/>
    <property type="evidence" value="ECO:0007669"/>
    <property type="project" value="TreeGrafter"/>
</dbReference>
<name>A0A8J6DHT9_GALPY</name>
<feature type="non-terminal residue" evidence="10">
    <location>
        <position position="1"/>
    </location>
</feature>
<keyword evidence="3" id="KW-0732">Signal</keyword>
<evidence type="ECO:0000259" key="9">
    <source>
        <dbReference type="PROSITE" id="PS50853"/>
    </source>
</evidence>
<dbReference type="EMBL" id="JAGFMF010011960">
    <property type="protein sequence ID" value="KAG8508944.1"/>
    <property type="molecule type" value="Genomic_DNA"/>
</dbReference>
<dbReference type="InterPro" id="IPR013783">
    <property type="entry name" value="Ig-like_fold"/>
</dbReference>
<feature type="compositionally biased region" description="Low complexity" evidence="8">
    <location>
        <begin position="88"/>
        <end position="104"/>
    </location>
</feature>
<evidence type="ECO:0000256" key="6">
    <source>
        <dbReference type="ARBA" id="ARBA00023170"/>
    </source>
</evidence>
<dbReference type="OrthoDB" id="8897483at2759"/>
<feature type="compositionally biased region" description="Polar residues" evidence="8">
    <location>
        <begin position="73"/>
        <end position="82"/>
    </location>
</feature>
<dbReference type="GO" id="GO:0009897">
    <property type="term" value="C:external side of plasma membrane"/>
    <property type="evidence" value="ECO:0007669"/>
    <property type="project" value="TreeGrafter"/>
</dbReference>
<feature type="compositionally biased region" description="Low complexity" evidence="8">
    <location>
        <begin position="8"/>
        <end position="20"/>
    </location>
</feature>
<dbReference type="InterPro" id="IPR003961">
    <property type="entry name" value="FN3_dom"/>
</dbReference>
<keyword evidence="7" id="KW-0325">Glycoprotein</keyword>
<feature type="region of interest" description="Disordered" evidence="8">
    <location>
        <begin position="477"/>
        <end position="515"/>
    </location>
</feature>
<keyword evidence="11" id="KW-1185">Reference proteome</keyword>
<feature type="region of interest" description="Disordered" evidence="8">
    <location>
        <begin position="1"/>
        <end position="119"/>
    </location>
</feature>
<dbReference type="PROSITE" id="PS01355">
    <property type="entry name" value="HEMATOPO_REC_S_F1"/>
    <property type="match status" value="1"/>
</dbReference>
<dbReference type="AlphaFoldDB" id="A0A8J6DHT9"/>
<feature type="region of interest" description="Disordered" evidence="8">
    <location>
        <begin position="435"/>
        <end position="455"/>
    </location>
</feature>
<dbReference type="Proteomes" id="UP000700334">
    <property type="component" value="Unassembled WGS sequence"/>
</dbReference>
<dbReference type="InterPro" id="IPR036116">
    <property type="entry name" value="FN3_sf"/>
</dbReference>
<evidence type="ECO:0000256" key="7">
    <source>
        <dbReference type="ARBA" id="ARBA00023180"/>
    </source>
</evidence>
<evidence type="ECO:0000313" key="11">
    <source>
        <dbReference type="Proteomes" id="UP000700334"/>
    </source>
</evidence>
<proteinExistence type="predicted"/>
<protein>
    <submittedName>
        <fullName evidence="10">Interleukin-9 receptor</fullName>
    </submittedName>
</protein>
<feature type="compositionally biased region" description="Polar residues" evidence="8">
    <location>
        <begin position="21"/>
        <end position="34"/>
    </location>
</feature>
<keyword evidence="6 10" id="KW-0675">Receptor</keyword>
<organism evidence="10 11">
    <name type="scientific">Galemys pyrenaicus</name>
    <name type="common">Iberian desman</name>
    <name type="synonym">Pyrenean desman</name>
    <dbReference type="NCBI Taxonomy" id="202257"/>
    <lineage>
        <taxon>Eukaryota</taxon>
        <taxon>Metazoa</taxon>
        <taxon>Chordata</taxon>
        <taxon>Craniata</taxon>
        <taxon>Vertebrata</taxon>
        <taxon>Euteleostomi</taxon>
        <taxon>Mammalia</taxon>
        <taxon>Eutheria</taxon>
        <taxon>Laurasiatheria</taxon>
        <taxon>Eulipotyphla</taxon>
        <taxon>Talpidae</taxon>
        <taxon>Galemys</taxon>
    </lineage>
</organism>
<comment type="subcellular location">
    <subcellularLocation>
        <location evidence="1">Membrane</location>
        <topology evidence="1">Single-pass type I membrane protein</topology>
    </subcellularLocation>
</comment>